<dbReference type="Proteomes" id="UP000674416">
    <property type="component" value="Unassembled WGS sequence"/>
</dbReference>
<keyword evidence="2" id="KW-1185">Reference proteome</keyword>
<organism evidence="1 2">
    <name type="scientific">Bacillus capparidis</name>
    <dbReference type="NCBI Taxonomy" id="1840411"/>
    <lineage>
        <taxon>Bacteria</taxon>
        <taxon>Bacillati</taxon>
        <taxon>Bacillota</taxon>
        <taxon>Bacilli</taxon>
        <taxon>Bacillales</taxon>
        <taxon>Bacillaceae</taxon>
        <taxon>Bacillus</taxon>
    </lineage>
</organism>
<name>A0ABS4CYV6_9BACI</name>
<proteinExistence type="predicted"/>
<dbReference type="EMBL" id="JAFDST010000003">
    <property type="protein sequence ID" value="MBP1082535.1"/>
    <property type="molecule type" value="Genomic_DNA"/>
</dbReference>
<accession>A0ABS4CYV6</accession>
<sequence>MSGLRVLFYLKHYMLRNEPNTVFDLVELLNHITLR</sequence>
<comment type="caution">
    <text evidence="1">The sequence shown here is derived from an EMBL/GenBank/DDBJ whole genome shotgun (WGS) entry which is preliminary data.</text>
</comment>
<protein>
    <submittedName>
        <fullName evidence="1">Uncharacterized protein</fullName>
    </submittedName>
</protein>
<gene>
    <name evidence="1" type="ORF">JOC74_003038</name>
</gene>
<evidence type="ECO:0000313" key="1">
    <source>
        <dbReference type="EMBL" id="MBP1082535.1"/>
    </source>
</evidence>
<evidence type="ECO:0000313" key="2">
    <source>
        <dbReference type="Proteomes" id="UP000674416"/>
    </source>
</evidence>
<reference evidence="1 2" key="1">
    <citation type="submission" date="2021-01" db="EMBL/GenBank/DDBJ databases">
        <title>Genomic Encyclopedia of Type Strains, Phase IV (KMG-IV): sequencing the most valuable type-strain genomes for metagenomic binning, comparative biology and taxonomic classification.</title>
        <authorList>
            <person name="Goeker M."/>
        </authorList>
    </citation>
    <scope>NUCLEOTIDE SEQUENCE [LARGE SCALE GENOMIC DNA]</scope>
    <source>
        <strain evidence="1 2">DSM 103394</strain>
    </source>
</reference>